<name>A0A858ZQJ2_9BURK</name>
<dbReference type="RefSeq" id="WP_013721261.1">
    <property type="nucleotide sequence ID" value="NZ_CP051298.1"/>
</dbReference>
<organism evidence="1 2">
    <name type="scientific">Alicycliphilus denitrificans</name>
    <dbReference type="NCBI Taxonomy" id="179636"/>
    <lineage>
        <taxon>Bacteria</taxon>
        <taxon>Pseudomonadati</taxon>
        <taxon>Pseudomonadota</taxon>
        <taxon>Betaproteobacteria</taxon>
        <taxon>Burkholderiales</taxon>
        <taxon>Comamonadaceae</taxon>
        <taxon>Alicycliphilus</taxon>
    </lineage>
</organism>
<gene>
    <name evidence="1" type="ORF">HF896_05345</name>
</gene>
<evidence type="ECO:0000313" key="2">
    <source>
        <dbReference type="Proteomes" id="UP000500755"/>
    </source>
</evidence>
<dbReference type="EMBL" id="CP051298">
    <property type="protein sequence ID" value="QKD43068.1"/>
    <property type="molecule type" value="Genomic_DNA"/>
</dbReference>
<protein>
    <submittedName>
        <fullName evidence="1">Uncharacterized protein</fullName>
    </submittedName>
</protein>
<evidence type="ECO:0000313" key="1">
    <source>
        <dbReference type="EMBL" id="QKD43068.1"/>
    </source>
</evidence>
<sequence>MTEQYNVVAALLQAVEGAGVPAAARPVSVESDPHDDLPDRAMTIIEFDTGDLVGLTHPAVLTEGERWALLALLHCRAAVSVTVYDLA</sequence>
<dbReference type="Proteomes" id="UP000500755">
    <property type="component" value="Chromosome"/>
</dbReference>
<proteinExistence type="predicted"/>
<accession>A0A858ZQJ2</accession>
<dbReference type="AlphaFoldDB" id="A0A858ZQJ2"/>
<reference evidence="1 2" key="1">
    <citation type="submission" date="2020-05" db="EMBL/GenBank/DDBJ databases">
        <title>Complete genome sequence of Alicycliphilus denitrificans DP3.</title>
        <authorList>
            <person name="Chen X."/>
        </authorList>
    </citation>
    <scope>NUCLEOTIDE SEQUENCE [LARGE SCALE GENOMIC DNA]</scope>
    <source>
        <strain evidence="1 2">DP3</strain>
    </source>
</reference>